<dbReference type="EMBL" id="PZJX01000003">
    <property type="protein sequence ID" value="PTE12154.1"/>
    <property type="molecule type" value="Genomic_DNA"/>
</dbReference>
<protein>
    <submittedName>
        <fullName evidence="1">Uncharacterized protein</fullName>
    </submittedName>
</protein>
<gene>
    <name evidence="1" type="ORF">C9427_00730</name>
</gene>
<sequence length="63" mass="6745">MGKAGRKIDPAPVFQPLGCKTSIPLLETVSRVTPKIDLIFGKDHAQNQSLTASFARPKGRAAL</sequence>
<evidence type="ECO:0000313" key="1">
    <source>
        <dbReference type="EMBL" id="PTE12154.1"/>
    </source>
</evidence>
<name>A0A2T4J2N6_9HYPH</name>
<organism evidence="1 2">
    <name type="scientific">Mesorhizobium helmanticense</name>
    <dbReference type="NCBI Taxonomy" id="1776423"/>
    <lineage>
        <taxon>Bacteria</taxon>
        <taxon>Pseudomonadati</taxon>
        <taxon>Pseudomonadota</taxon>
        <taxon>Alphaproteobacteria</taxon>
        <taxon>Hyphomicrobiales</taxon>
        <taxon>Phyllobacteriaceae</taxon>
        <taxon>Mesorhizobium</taxon>
    </lineage>
</organism>
<dbReference type="AlphaFoldDB" id="A0A2T4J2N6"/>
<keyword evidence="2" id="KW-1185">Reference proteome</keyword>
<comment type="caution">
    <text evidence="1">The sequence shown here is derived from an EMBL/GenBank/DDBJ whole genome shotgun (WGS) entry which is preliminary data.</text>
</comment>
<proteinExistence type="predicted"/>
<reference evidence="1 2" key="1">
    <citation type="submission" date="2018-03" db="EMBL/GenBank/DDBJ databases">
        <title>Genome sequence of the symbiotic type strain Mesorhizobium helmanticense CSLC115NT isolated from Lotus corniculatus nodules.</title>
        <authorList>
            <person name="Sannazzaro A.I."/>
            <person name="Torres Tejerizo G.A."/>
            <person name="Dip D."/>
            <person name="Caballero M."/>
            <person name="Pistorio M."/>
            <person name="Estrella M.J."/>
        </authorList>
    </citation>
    <scope>NUCLEOTIDE SEQUENCE [LARGE SCALE GENOMIC DNA]</scope>
    <source>
        <strain evidence="1 2">CSLC115N</strain>
    </source>
</reference>
<evidence type="ECO:0000313" key="2">
    <source>
        <dbReference type="Proteomes" id="UP000240259"/>
    </source>
</evidence>
<dbReference type="Proteomes" id="UP000240259">
    <property type="component" value="Unassembled WGS sequence"/>
</dbReference>
<accession>A0A2T4J2N6</accession>